<dbReference type="EMBL" id="BPFZ01000010">
    <property type="protein sequence ID" value="GIU67488.1"/>
    <property type="molecule type" value="Genomic_DNA"/>
</dbReference>
<evidence type="ECO:0000256" key="4">
    <source>
        <dbReference type="ARBA" id="ARBA00022691"/>
    </source>
</evidence>
<dbReference type="EC" id="2.1.1.207" evidence="6"/>
<dbReference type="Pfam" id="PF00588">
    <property type="entry name" value="SpoU_methylase"/>
    <property type="match status" value="1"/>
</dbReference>
<feature type="domain" description="tRNA/rRNA methyltransferase SpoU type" evidence="7">
    <location>
        <begin position="2"/>
        <end position="140"/>
    </location>
</feature>
<evidence type="ECO:0000313" key="8">
    <source>
        <dbReference type="EMBL" id="GIU67488.1"/>
    </source>
</evidence>
<organism evidence="8 9">
    <name type="scientific">Candidatus Phycosocius spiralis</name>
    <dbReference type="NCBI Taxonomy" id="2815099"/>
    <lineage>
        <taxon>Bacteria</taxon>
        <taxon>Pseudomonadati</taxon>
        <taxon>Pseudomonadota</taxon>
        <taxon>Alphaproteobacteria</taxon>
        <taxon>Caulobacterales</taxon>
        <taxon>Caulobacterales incertae sedis</taxon>
        <taxon>Candidatus Phycosocius</taxon>
    </lineage>
</organism>
<dbReference type="PIRSF" id="PIRSF029256">
    <property type="entry name" value="SpoU_TrmH_prd"/>
    <property type="match status" value="1"/>
</dbReference>
<feature type="binding site" evidence="6">
    <location>
        <position position="101"/>
    </location>
    <ligand>
        <name>S-adenosyl-L-methionine</name>
        <dbReference type="ChEBI" id="CHEBI:59789"/>
    </ligand>
</feature>
<keyword evidence="2 6" id="KW-0489">Methyltransferase</keyword>
<comment type="similarity">
    <text evidence="6">Belongs to the class IV-like SAM-binding methyltransferase superfamily. RNA methyltransferase TrmH family. TrmL subfamily.</text>
</comment>
<accession>A0ABQ4PXS5</accession>
<evidence type="ECO:0000256" key="1">
    <source>
        <dbReference type="ARBA" id="ARBA00022490"/>
    </source>
</evidence>
<keyword evidence="5 6" id="KW-0819">tRNA processing</keyword>
<dbReference type="Proteomes" id="UP001161064">
    <property type="component" value="Unassembled WGS sequence"/>
</dbReference>
<dbReference type="InterPro" id="IPR001537">
    <property type="entry name" value="SpoU_MeTrfase"/>
</dbReference>
<dbReference type="InterPro" id="IPR016914">
    <property type="entry name" value="TrmL"/>
</dbReference>
<sequence length="154" mass="16620">MRLALFQPDIAPNLGAAIRLTACLGIGLDVIEPCGFPISDKTLKRAALDYGAQCDLVRHDSFAAFAGLTRATKSRIIVIETQGAQRLMDFAFKRTDVLMLGRETEGTPREVIEVCQACVRIPMQVGLSSLNVVTAGTIALTEAMRQIGGWNSLV</sequence>
<dbReference type="PANTHER" id="PTHR42971">
    <property type="entry name" value="TRNA (CYTIDINE(34)-2'-O)-METHYLTRANSFERASE"/>
    <property type="match status" value="1"/>
</dbReference>
<dbReference type="HAMAP" id="MF_01885">
    <property type="entry name" value="tRNA_methyltr_TrmL"/>
    <property type="match status" value="1"/>
</dbReference>
<dbReference type="Gene3D" id="3.40.1280.10">
    <property type="match status" value="1"/>
</dbReference>
<gene>
    <name evidence="6 8" type="primary">trmL</name>
    <name evidence="8" type="ORF">PsB1_1642</name>
</gene>
<comment type="catalytic activity">
    <reaction evidence="6">
        <text>5-carboxymethylaminomethyluridine(34) in tRNA(Leu) + S-adenosyl-L-methionine = 5-carboxymethylaminomethyl-2'-O-methyluridine(34) in tRNA(Leu) + S-adenosyl-L-homocysteine + H(+)</text>
        <dbReference type="Rhea" id="RHEA:43088"/>
        <dbReference type="Rhea" id="RHEA-COMP:10333"/>
        <dbReference type="Rhea" id="RHEA-COMP:10334"/>
        <dbReference type="ChEBI" id="CHEBI:15378"/>
        <dbReference type="ChEBI" id="CHEBI:57856"/>
        <dbReference type="ChEBI" id="CHEBI:59789"/>
        <dbReference type="ChEBI" id="CHEBI:74508"/>
        <dbReference type="ChEBI" id="CHEBI:74511"/>
        <dbReference type="EC" id="2.1.1.207"/>
    </reaction>
</comment>
<dbReference type="InterPro" id="IPR029028">
    <property type="entry name" value="Alpha/beta_knot_MTases"/>
</dbReference>
<evidence type="ECO:0000256" key="6">
    <source>
        <dbReference type="HAMAP-Rule" id="MF_01885"/>
    </source>
</evidence>
<reference evidence="8" key="2">
    <citation type="journal article" date="2023" name="ISME Commun">
        <title>Characterization of a bloom-associated alphaproteobacterial lineage, 'Candidatus Phycosocius': insights into freshwater algal-bacterial interactions.</title>
        <authorList>
            <person name="Tanabe Y."/>
            <person name="Yamaguchi H."/>
            <person name="Yoshida M."/>
            <person name="Kai A."/>
            <person name="Okazaki Y."/>
        </authorList>
    </citation>
    <scope>NUCLEOTIDE SEQUENCE</scope>
    <source>
        <strain evidence="8">BOTRYCO-1</strain>
    </source>
</reference>
<comment type="caution">
    <text evidence="8">The sequence shown here is derived from an EMBL/GenBank/DDBJ whole genome shotgun (WGS) entry which is preliminary data.</text>
</comment>
<reference evidence="8" key="1">
    <citation type="submission" date="2021-05" db="EMBL/GenBank/DDBJ databases">
        <authorList>
            <person name="Tanabe Y."/>
        </authorList>
    </citation>
    <scope>NUCLEOTIDE SEQUENCE</scope>
    <source>
        <strain evidence="8">BOTRYCO-1</strain>
    </source>
</reference>
<evidence type="ECO:0000256" key="5">
    <source>
        <dbReference type="ARBA" id="ARBA00022694"/>
    </source>
</evidence>
<dbReference type="PANTHER" id="PTHR42971:SF1">
    <property type="entry name" value="TRNA (CYTIDINE(34)-2'-O)-METHYLTRANSFERASE"/>
    <property type="match status" value="1"/>
</dbReference>
<comment type="function">
    <text evidence="6">Methylates the ribose at the nucleotide 34 wobble position in the two leucyl isoacceptors tRNA(Leu)(CmAA) and tRNA(Leu)(cmnm5UmAA). Catalyzes the methyl transfer from S-adenosyl-L-methionine to the 2'-OH of the wobble nucleotide.</text>
</comment>
<dbReference type="InterPro" id="IPR029026">
    <property type="entry name" value="tRNA_m1G_MTases_N"/>
</dbReference>
<feature type="binding site" evidence="6">
    <location>
        <position position="129"/>
    </location>
    <ligand>
        <name>S-adenosyl-L-methionine</name>
        <dbReference type="ChEBI" id="CHEBI:59789"/>
    </ligand>
</feature>
<evidence type="ECO:0000313" key="9">
    <source>
        <dbReference type="Proteomes" id="UP001161064"/>
    </source>
</evidence>
<evidence type="ECO:0000259" key="7">
    <source>
        <dbReference type="Pfam" id="PF00588"/>
    </source>
</evidence>
<proteinExistence type="inferred from homology"/>
<keyword evidence="1 6" id="KW-0963">Cytoplasm</keyword>
<keyword evidence="9" id="KW-1185">Reference proteome</keyword>
<keyword evidence="3 6" id="KW-0808">Transferase</keyword>
<dbReference type="SUPFAM" id="SSF75217">
    <property type="entry name" value="alpha/beta knot"/>
    <property type="match status" value="1"/>
</dbReference>
<comment type="subcellular location">
    <subcellularLocation>
        <location evidence="6">Cytoplasm</location>
    </subcellularLocation>
</comment>
<feature type="binding site" evidence="6">
    <location>
        <position position="79"/>
    </location>
    <ligand>
        <name>S-adenosyl-L-methionine</name>
        <dbReference type="ChEBI" id="CHEBI:59789"/>
    </ligand>
</feature>
<comment type="catalytic activity">
    <reaction evidence="6">
        <text>cytidine(34) in tRNA + S-adenosyl-L-methionine = 2'-O-methylcytidine(34) in tRNA + S-adenosyl-L-homocysteine + H(+)</text>
        <dbReference type="Rhea" id="RHEA:43084"/>
        <dbReference type="Rhea" id="RHEA-COMP:10331"/>
        <dbReference type="Rhea" id="RHEA-COMP:10332"/>
        <dbReference type="ChEBI" id="CHEBI:15378"/>
        <dbReference type="ChEBI" id="CHEBI:57856"/>
        <dbReference type="ChEBI" id="CHEBI:59789"/>
        <dbReference type="ChEBI" id="CHEBI:74495"/>
        <dbReference type="ChEBI" id="CHEBI:82748"/>
        <dbReference type="EC" id="2.1.1.207"/>
    </reaction>
</comment>
<name>A0ABQ4PXS5_9PROT</name>
<comment type="subunit">
    <text evidence="6">Homodimer.</text>
</comment>
<protein>
    <recommendedName>
        <fullName evidence="6">tRNA (cytidine(34)-2'-O)-methyltransferase</fullName>
        <ecNumber evidence="6">2.1.1.207</ecNumber>
    </recommendedName>
    <alternativeName>
        <fullName evidence="6">tRNA (cytidine/uridine-2'-O-)-methyltransferase TrmL</fullName>
    </alternativeName>
</protein>
<feature type="binding site" evidence="6">
    <location>
        <position position="121"/>
    </location>
    <ligand>
        <name>S-adenosyl-L-methionine</name>
        <dbReference type="ChEBI" id="CHEBI:59789"/>
    </ligand>
</feature>
<evidence type="ECO:0000256" key="2">
    <source>
        <dbReference type="ARBA" id="ARBA00022603"/>
    </source>
</evidence>
<keyword evidence="4 6" id="KW-0949">S-adenosyl-L-methionine</keyword>
<evidence type="ECO:0000256" key="3">
    <source>
        <dbReference type="ARBA" id="ARBA00022679"/>
    </source>
</evidence>